<dbReference type="InterPro" id="IPR029068">
    <property type="entry name" value="Glyas_Bleomycin-R_OHBP_Dase"/>
</dbReference>
<name>A0ABW0J7E3_9BURK</name>
<dbReference type="InterPro" id="IPR004360">
    <property type="entry name" value="Glyas_Fos-R_dOase_dom"/>
</dbReference>
<dbReference type="Pfam" id="PF00903">
    <property type="entry name" value="Glyoxalase"/>
    <property type="match status" value="1"/>
</dbReference>
<dbReference type="Gene3D" id="3.10.180.10">
    <property type="entry name" value="2,3-Dihydroxybiphenyl 1,2-Dioxygenase, domain 1"/>
    <property type="match status" value="1"/>
</dbReference>
<evidence type="ECO:0000313" key="3">
    <source>
        <dbReference type="Proteomes" id="UP001596103"/>
    </source>
</evidence>
<accession>A0ABW0J7E3</accession>
<dbReference type="EMBL" id="JBHSMP010000011">
    <property type="protein sequence ID" value="MFC5428875.1"/>
    <property type="molecule type" value="Genomic_DNA"/>
</dbReference>
<dbReference type="PANTHER" id="PTHR36503:SF3">
    <property type="entry name" value="BLR0126 PROTEIN"/>
    <property type="match status" value="1"/>
</dbReference>
<dbReference type="Gene3D" id="3.30.720.110">
    <property type="match status" value="1"/>
</dbReference>
<dbReference type="RefSeq" id="WP_377710856.1">
    <property type="nucleotide sequence ID" value="NZ_JBHSMP010000011.1"/>
</dbReference>
<evidence type="ECO:0000259" key="1">
    <source>
        <dbReference type="PROSITE" id="PS51819"/>
    </source>
</evidence>
<dbReference type="PANTHER" id="PTHR36503">
    <property type="entry name" value="BLR2520 PROTEIN"/>
    <property type="match status" value="1"/>
</dbReference>
<dbReference type="PROSITE" id="PS51819">
    <property type="entry name" value="VOC"/>
    <property type="match status" value="1"/>
</dbReference>
<reference evidence="3" key="1">
    <citation type="journal article" date="2019" name="Int. J. Syst. Evol. Microbiol.">
        <title>The Global Catalogue of Microorganisms (GCM) 10K type strain sequencing project: providing services to taxonomists for standard genome sequencing and annotation.</title>
        <authorList>
            <consortium name="The Broad Institute Genomics Platform"/>
            <consortium name="The Broad Institute Genome Sequencing Center for Infectious Disease"/>
            <person name="Wu L."/>
            <person name="Ma J."/>
        </authorList>
    </citation>
    <scope>NUCLEOTIDE SEQUENCE [LARGE SCALE GENOMIC DNA]</scope>
    <source>
        <strain evidence="3">CCUG 56042</strain>
    </source>
</reference>
<feature type="domain" description="VOC" evidence="1">
    <location>
        <begin position="10"/>
        <end position="123"/>
    </location>
</feature>
<evidence type="ECO:0000313" key="2">
    <source>
        <dbReference type="EMBL" id="MFC5428875.1"/>
    </source>
</evidence>
<dbReference type="SUPFAM" id="SSF54593">
    <property type="entry name" value="Glyoxalase/Bleomycin resistance protein/Dihydroxybiphenyl dioxygenase"/>
    <property type="match status" value="1"/>
</dbReference>
<comment type="caution">
    <text evidence="2">The sequence shown here is derived from an EMBL/GenBank/DDBJ whole genome shotgun (WGS) entry which is preliminary data.</text>
</comment>
<gene>
    <name evidence="2" type="ORF">ACFPTO_08695</name>
</gene>
<proteinExistence type="predicted"/>
<dbReference type="Proteomes" id="UP001596103">
    <property type="component" value="Unassembled WGS sequence"/>
</dbReference>
<dbReference type="InterPro" id="IPR037523">
    <property type="entry name" value="VOC_core"/>
</dbReference>
<sequence>MDEVAARIETLSAVTLTVSEIGRSVRFYESLGFRQRPGHTVAGFASFVLGGGATSYLNLLEGQPGAVQGWGRVIVYVSDVDAFYRQALAAGAMPEFEPQDAPWGERYFHLRDPDGHELSFARPLG</sequence>
<keyword evidence="3" id="KW-1185">Reference proteome</keyword>
<organism evidence="2 3">
    <name type="scientific">Paraburkholderia denitrificans</name>
    <dbReference type="NCBI Taxonomy" id="694025"/>
    <lineage>
        <taxon>Bacteria</taxon>
        <taxon>Pseudomonadati</taxon>
        <taxon>Pseudomonadota</taxon>
        <taxon>Betaproteobacteria</taxon>
        <taxon>Burkholderiales</taxon>
        <taxon>Burkholderiaceae</taxon>
        <taxon>Paraburkholderia</taxon>
    </lineage>
</organism>
<protein>
    <submittedName>
        <fullName evidence="2">VOC family protein</fullName>
    </submittedName>
</protein>